<evidence type="ECO:0000313" key="3">
    <source>
        <dbReference type="Proteomes" id="UP000008177"/>
    </source>
</evidence>
<accession>G2YHN6</accession>
<gene>
    <name evidence="2" type="ORF">BofuT4_P015290.1</name>
</gene>
<feature type="region of interest" description="Disordered" evidence="1">
    <location>
        <begin position="1"/>
        <end position="30"/>
    </location>
</feature>
<evidence type="ECO:0000256" key="1">
    <source>
        <dbReference type="SAM" id="MobiDB-lite"/>
    </source>
</evidence>
<proteinExistence type="predicted"/>
<protein>
    <submittedName>
        <fullName evidence="2">Uncharacterized protein</fullName>
    </submittedName>
</protein>
<organism evidence="2 3">
    <name type="scientific">Botryotinia fuckeliana (strain T4)</name>
    <name type="common">Noble rot fungus</name>
    <name type="synonym">Botrytis cinerea</name>
    <dbReference type="NCBI Taxonomy" id="999810"/>
    <lineage>
        <taxon>Eukaryota</taxon>
        <taxon>Fungi</taxon>
        <taxon>Dikarya</taxon>
        <taxon>Ascomycota</taxon>
        <taxon>Pezizomycotina</taxon>
        <taxon>Leotiomycetes</taxon>
        <taxon>Helotiales</taxon>
        <taxon>Sclerotiniaceae</taxon>
        <taxon>Botrytis</taxon>
    </lineage>
</organism>
<evidence type="ECO:0000313" key="2">
    <source>
        <dbReference type="EMBL" id="CCD51223.1"/>
    </source>
</evidence>
<name>G2YHN6_BOTF4</name>
<dbReference type="Proteomes" id="UP000008177">
    <property type="component" value="Unplaced contigs"/>
</dbReference>
<feature type="compositionally biased region" description="Basic and acidic residues" evidence="1">
    <location>
        <begin position="7"/>
        <end position="25"/>
    </location>
</feature>
<dbReference type="InParanoid" id="G2YHN6"/>
<dbReference type="HOGENOM" id="CLU_3260448_0_0_1"/>
<dbReference type="eggNOG" id="KOG3846">
    <property type="taxonomic scope" value="Eukaryota"/>
</dbReference>
<dbReference type="AlphaFoldDB" id="G2YHN6"/>
<dbReference type="EMBL" id="FQ790337">
    <property type="protein sequence ID" value="CCD51223.1"/>
    <property type="molecule type" value="Genomic_DNA"/>
</dbReference>
<reference evidence="3" key="1">
    <citation type="journal article" date="2011" name="PLoS Genet.">
        <title>Genomic analysis of the necrotrophic fungal pathogens Sclerotinia sclerotiorum and Botrytis cinerea.</title>
        <authorList>
            <person name="Amselem J."/>
            <person name="Cuomo C.A."/>
            <person name="van Kan J.A."/>
            <person name="Viaud M."/>
            <person name="Benito E.P."/>
            <person name="Couloux A."/>
            <person name="Coutinho P.M."/>
            <person name="de Vries R.P."/>
            <person name="Dyer P.S."/>
            <person name="Fillinger S."/>
            <person name="Fournier E."/>
            <person name="Gout L."/>
            <person name="Hahn M."/>
            <person name="Kohn L."/>
            <person name="Lapalu N."/>
            <person name="Plummer K.M."/>
            <person name="Pradier J.M."/>
            <person name="Quevillon E."/>
            <person name="Sharon A."/>
            <person name="Simon A."/>
            <person name="ten Have A."/>
            <person name="Tudzynski B."/>
            <person name="Tudzynski P."/>
            <person name="Wincker P."/>
            <person name="Andrew M."/>
            <person name="Anthouard V."/>
            <person name="Beever R.E."/>
            <person name="Beffa R."/>
            <person name="Benoit I."/>
            <person name="Bouzid O."/>
            <person name="Brault B."/>
            <person name="Chen Z."/>
            <person name="Choquer M."/>
            <person name="Collemare J."/>
            <person name="Cotton P."/>
            <person name="Danchin E.G."/>
            <person name="Da Silva C."/>
            <person name="Gautier A."/>
            <person name="Giraud C."/>
            <person name="Giraud T."/>
            <person name="Gonzalez C."/>
            <person name="Grossetete S."/>
            <person name="Guldener U."/>
            <person name="Henrissat B."/>
            <person name="Howlett B.J."/>
            <person name="Kodira C."/>
            <person name="Kretschmer M."/>
            <person name="Lappartient A."/>
            <person name="Leroch M."/>
            <person name="Levis C."/>
            <person name="Mauceli E."/>
            <person name="Neuveglise C."/>
            <person name="Oeser B."/>
            <person name="Pearson M."/>
            <person name="Poulain J."/>
            <person name="Poussereau N."/>
            <person name="Quesneville H."/>
            <person name="Rascle C."/>
            <person name="Schumacher J."/>
            <person name="Segurens B."/>
            <person name="Sexton A."/>
            <person name="Silva E."/>
            <person name="Sirven C."/>
            <person name="Soanes D.M."/>
            <person name="Talbot N.J."/>
            <person name="Templeton M."/>
            <person name="Yandava C."/>
            <person name="Yarden O."/>
            <person name="Zeng Q."/>
            <person name="Rollins J.A."/>
            <person name="Lebrun M.H."/>
            <person name="Dickman M."/>
        </authorList>
    </citation>
    <scope>NUCLEOTIDE SEQUENCE [LARGE SCALE GENOMIC DNA]</scope>
    <source>
        <strain evidence="3">T4</strain>
    </source>
</reference>
<sequence length="42" mass="5024">MASPEMHIGHEQQDQHGQRDQHMNSREYAVQNSVKFRYEIPL</sequence>